<gene>
    <name evidence="2" type="ORF">DFR85_05440</name>
</gene>
<dbReference type="OrthoDB" id="43646at2157"/>
<accession>A0A2U9IDK1</accession>
<evidence type="ECO:0000313" key="2">
    <source>
        <dbReference type="EMBL" id="AWR94117.1"/>
    </source>
</evidence>
<sequence>MRLIIEGGNSGERQMALDETMLILLSNNMSEETLRLWHFSPTTLSIGRFLAVNDWVNEEERKKLGIPLIRRFTGGGPALHDENGEVTWSVSLKAVDMMETYKKISIALIKSLNLLGLKGEFSPINDIIVQGKKIVGMAGAKKKNAILVHGTFMFSTYLGFMTVIKSPEPKIKERGNPQGRVSNISLMLGREVTRREAIESLIQGFREIFNLEDGELTDIEKEFTEQLKYKYSNDKWTYLR</sequence>
<dbReference type="GeneID" id="36831578"/>
<dbReference type="InterPro" id="IPR050664">
    <property type="entry name" value="Octanoyltrans_LipM/LipL"/>
</dbReference>
<dbReference type="KEGG" id="abri:DFR85_05440"/>
<dbReference type="AlphaFoldDB" id="A0A2U9IDK1"/>
<reference evidence="2 3" key="1">
    <citation type="submission" date="2018-05" db="EMBL/GenBank/DDBJ databases">
        <title>Complete Genome Sequences of Extremely Thermoacidophilic, Metal-Mobilizing Type-Strain Members of the Archaeal Family Sulfolobaceae: Acidianus brierleyi DSM-1651T, Acidianus sulfidivorans DSM-18786T, Metallosphaera hakonensis DSM-7519T, and Metallosphaera prunae DSM-10039T.</title>
        <authorList>
            <person name="Counts J.A."/>
            <person name="Kelly R.M."/>
        </authorList>
    </citation>
    <scope>NUCLEOTIDE SEQUENCE [LARGE SCALE GENOMIC DNA]</scope>
    <source>
        <strain evidence="2 3">DSM 1651</strain>
    </source>
</reference>
<dbReference type="Pfam" id="PF21948">
    <property type="entry name" value="LplA-B_cat"/>
    <property type="match status" value="1"/>
</dbReference>
<dbReference type="EMBL" id="CP029289">
    <property type="protein sequence ID" value="AWR94117.1"/>
    <property type="molecule type" value="Genomic_DNA"/>
</dbReference>
<dbReference type="GO" id="GO:0016874">
    <property type="term" value="F:ligase activity"/>
    <property type="evidence" value="ECO:0007669"/>
    <property type="project" value="UniProtKB-KW"/>
</dbReference>
<dbReference type="PROSITE" id="PS51733">
    <property type="entry name" value="BPL_LPL_CATALYTIC"/>
    <property type="match status" value="1"/>
</dbReference>
<dbReference type="CDD" id="cd16443">
    <property type="entry name" value="LplA"/>
    <property type="match status" value="1"/>
</dbReference>
<evidence type="ECO:0000259" key="1">
    <source>
        <dbReference type="PROSITE" id="PS51733"/>
    </source>
</evidence>
<proteinExistence type="predicted"/>
<dbReference type="RefSeq" id="WP_110269998.1">
    <property type="nucleotide sequence ID" value="NZ_CP029289.2"/>
</dbReference>
<name>A0A2U9IDK1_9CREN</name>
<dbReference type="InterPro" id="IPR004143">
    <property type="entry name" value="BPL_LPL_catalytic"/>
</dbReference>
<dbReference type="PANTHER" id="PTHR43679">
    <property type="entry name" value="OCTANOYLTRANSFERASE LIPM-RELATED"/>
    <property type="match status" value="1"/>
</dbReference>
<dbReference type="InterPro" id="IPR045864">
    <property type="entry name" value="aa-tRNA-synth_II/BPL/LPL"/>
</dbReference>
<keyword evidence="3" id="KW-1185">Reference proteome</keyword>
<dbReference type="PANTHER" id="PTHR43679:SF2">
    <property type="entry name" value="OCTANOYL-[GCVH]:PROTEIN N-OCTANOYLTRANSFERASE"/>
    <property type="match status" value="1"/>
</dbReference>
<protein>
    <submittedName>
        <fullName evidence="2">Lipoate--protein ligase family protein</fullName>
    </submittedName>
</protein>
<dbReference type="SUPFAM" id="SSF55681">
    <property type="entry name" value="Class II aaRS and biotin synthetases"/>
    <property type="match status" value="1"/>
</dbReference>
<dbReference type="Gene3D" id="3.30.930.10">
    <property type="entry name" value="Bira Bifunctional Protein, Domain 2"/>
    <property type="match status" value="1"/>
</dbReference>
<evidence type="ECO:0000313" key="3">
    <source>
        <dbReference type="Proteomes" id="UP000248044"/>
    </source>
</evidence>
<dbReference type="Proteomes" id="UP000248044">
    <property type="component" value="Chromosome"/>
</dbReference>
<feature type="domain" description="BPL/LPL catalytic" evidence="1">
    <location>
        <begin position="28"/>
        <end position="213"/>
    </location>
</feature>
<organism evidence="2 3">
    <name type="scientific">Acidianus brierleyi</name>
    <dbReference type="NCBI Taxonomy" id="41673"/>
    <lineage>
        <taxon>Archaea</taxon>
        <taxon>Thermoproteota</taxon>
        <taxon>Thermoprotei</taxon>
        <taxon>Sulfolobales</taxon>
        <taxon>Sulfolobaceae</taxon>
        <taxon>Acidianus</taxon>
    </lineage>
</organism>
<keyword evidence="2" id="KW-0436">Ligase</keyword>